<gene>
    <name evidence="1" type="ORF">DY252_02500</name>
</gene>
<dbReference type="Proteomes" id="UP000256971">
    <property type="component" value="Chromosome"/>
</dbReference>
<protein>
    <submittedName>
        <fullName evidence="1">Uncharacterized protein</fullName>
    </submittedName>
</protein>
<keyword evidence="2" id="KW-1185">Reference proteome</keyword>
<proteinExistence type="predicted"/>
<dbReference type="EMBL" id="CP031555">
    <property type="protein sequence ID" value="AXO13247.1"/>
    <property type="molecule type" value="Genomic_DNA"/>
</dbReference>
<accession>A0ABM6XUN9</accession>
<name>A0ABM6XUN9_9PROT</name>
<sequence>MRDDGLGLKKWCLRTMAAQCPKKQGERAELTLEKGKVGVYNHPSPKQVVRLEGLYRSFRACPAAVGDFVFIAFARIEKCPR</sequence>
<organism evidence="1 2">
    <name type="scientific">Thalassospira indica</name>
    <dbReference type="NCBI Taxonomy" id="1891279"/>
    <lineage>
        <taxon>Bacteria</taxon>
        <taxon>Pseudomonadati</taxon>
        <taxon>Pseudomonadota</taxon>
        <taxon>Alphaproteobacteria</taxon>
        <taxon>Rhodospirillales</taxon>
        <taxon>Thalassospiraceae</taxon>
        <taxon>Thalassospira</taxon>
    </lineage>
</organism>
<reference evidence="1 2" key="1">
    <citation type="submission" date="2018-08" db="EMBL/GenBank/DDBJ databases">
        <title>Complete genome sequence of type strain Thalassospira indica MCCC 1A01103T, isolated from isolated from deep seawater of the Indian Ocean.</title>
        <authorList>
            <person name="Liu Y."/>
        </authorList>
    </citation>
    <scope>NUCLEOTIDE SEQUENCE [LARGE SCALE GENOMIC DNA]</scope>
    <source>
        <strain evidence="1 2">PB8BT</strain>
    </source>
</reference>
<evidence type="ECO:0000313" key="1">
    <source>
        <dbReference type="EMBL" id="AXO13247.1"/>
    </source>
</evidence>
<evidence type="ECO:0000313" key="2">
    <source>
        <dbReference type="Proteomes" id="UP000256971"/>
    </source>
</evidence>